<comment type="caution">
    <text evidence="1">The sequence shown here is derived from an EMBL/GenBank/DDBJ whole genome shotgun (WGS) entry which is preliminary data.</text>
</comment>
<dbReference type="Proteomes" id="UP001157418">
    <property type="component" value="Unassembled WGS sequence"/>
</dbReference>
<gene>
    <name evidence="1" type="ORF">LVIROSA_LOCUS32412</name>
</gene>
<sequence length="85" mass="9579">MVACSSPLTNFRNLEFAQDIEDKHLDILKNKGISDKSLQMVGDNYQCFELLDIIRCIKITDGGLQHIMAKCSGVKSLNLDTLSRY</sequence>
<evidence type="ECO:0000313" key="2">
    <source>
        <dbReference type="Proteomes" id="UP001157418"/>
    </source>
</evidence>
<dbReference type="Gene3D" id="3.80.10.10">
    <property type="entry name" value="Ribonuclease Inhibitor"/>
    <property type="match status" value="1"/>
</dbReference>
<reference evidence="1 2" key="1">
    <citation type="submission" date="2022-01" db="EMBL/GenBank/DDBJ databases">
        <authorList>
            <person name="Xiong W."/>
            <person name="Schranz E."/>
        </authorList>
    </citation>
    <scope>NUCLEOTIDE SEQUENCE [LARGE SCALE GENOMIC DNA]</scope>
</reference>
<protein>
    <submittedName>
        <fullName evidence="1">Uncharacterized protein</fullName>
    </submittedName>
</protein>
<keyword evidence="2" id="KW-1185">Reference proteome</keyword>
<proteinExistence type="predicted"/>
<dbReference type="AlphaFoldDB" id="A0AAU9P9L5"/>
<accession>A0AAU9P9L5</accession>
<dbReference type="InterPro" id="IPR032675">
    <property type="entry name" value="LRR_dom_sf"/>
</dbReference>
<name>A0AAU9P9L5_9ASTR</name>
<evidence type="ECO:0000313" key="1">
    <source>
        <dbReference type="EMBL" id="CAH1446739.1"/>
    </source>
</evidence>
<dbReference type="SUPFAM" id="SSF52047">
    <property type="entry name" value="RNI-like"/>
    <property type="match status" value="1"/>
</dbReference>
<organism evidence="1 2">
    <name type="scientific">Lactuca virosa</name>
    <dbReference type="NCBI Taxonomy" id="75947"/>
    <lineage>
        <taxon>Eukaryota</taxon>
        <taxon>Viridiplantae</taxon>
        <taxon>Streptophyta</taxon>
        <taxon>Embryophyta</taxon>
        <taxon>Tracheophyta</taxon>
        <taxon>Spermatophyta</taxon>
        <taxon>Magnoliopsida</taxon>
        <taxon>eudicotyledons</taxon>
        <taxon>Gunneridae</taxon>
        <taxon>Pentapetalae</taxon>
        <taxon>asterids</taxon>
        <taxon>campanulids</taxon>
        <taxon>Asterales</taxon>
        <taxon>Asteraceae</taxon>
        <taxon>Cichorioideae</taxon>
        <taxon>Cichorieae</taxon>
        <taxon>Lactucinae</taxon>
        <taxon>Lactuca</taxon>
    </lineage>
</organism>
<dbReference type="EMBL" id="CAKMRJ010005523">
    <property type="protein sequence ID" value="CAH1446739.1"/>
    <property type="molecule type" value="Genomic_DNA"/>
</dbReference>